<keyword evidence="2 7" id="KW-0853">WD repeat</keyword>
<accession>A0A0D8X9B3</accession>
<comment type="similarity">
    <text evidence="1">Belongs to the WD repeat CDC20/Fizzy family.</text>
</comment>
<evidence type="ECO:0000256" key="8">
    <source>
        <dbReference type="SAM" id="MobiDB-lite"/>
    </source>
</evidence>
<dbReference type="GO" id="GO:0051301">
    <property type="term" value="P:cell division"/>
    <property type="evidence" value="ECO:0007669"/>
    <property type="project" value="UniProtKB-KW"/>
</dbReference>
<dbReference type="AlphaFoldDB" id="A0A0D8X9B3"/>
<dbReference type="STRING" id="29172.A0A0D8X9B3"/>
<feature type="domain" description="CDC20/Fizzy WD40" evidence="9">
    <location>
        <begin position="189"/>
        <end position="464"/>
    </location>
</feature>
<feature type="compositionally biased region" description="Polar residues" evidence="8">
    <location>
        <begin position="24"/>
        <end position="48"/>
    </location>
</feature>
<gene>
    <name evidence="10" type="ORF">DICVIV_13861</name>
</gene>
<keyword evidence="3" id="KW-0132">Cell division</keyword>
<reference evidence="11" key="2">
    <citation type="journal article" date="2016" name="Sci. Rep.">
        <title>Dictyocaulus viviparus genome, variome and transcriptome elucidate lungworm biology and support future intervention.</title>
        <authorList>
            <person name="McNulty S.N."/>
            <person name="Strube C."/>
            <person name="Rosa B.A."/>
            <person name="Martin J.C."/>
            <person name="Tyagi R."/>
            <person name="Choi Y.J."/>
            <person name="Wang Q."/>
            <person name="Hallsworth Pepin K."/>
            <person name="Zhang X."/>
            <person name="Ozersky P."/>
            <person name="Wilson R.K."/>
            <person name="Sternberg P.W."/>
            <person name="Gasser R.B."/>
            <person name="Mitreva M."/>
        </authorList>
    </citation>
    <scope>NUCLEOTIDE SEQUENCE [LARGE SCALE GENOMIC DNA]</scope>
    <source>
        <strain evidence="11">HannoverDv2000</strain>
    </source>
</reference>
<dbReference type="SUPFAM" id="SSF50998">
    <property type="entry name" value="Quinoprotein alcohol dehydrogenase-like"/>
    <property type="match status" value="1"/>
</dbReference>
<evidence type="ECO:0000313" key="10">
    <source>
        <dbReference type="EMBL" id="KJH40199.1"/>
    </source>
</evidence>
<dbReference type="InterPro" id="IPR015943">
    <property type="entry name" value="WD40/YVTN_repeat-like_dom_sf"/>
</dbReference>
<reference evidence="10 11" key="1">
    <citation type="submission" date="2013-11" db="EMBL/GenBank/DDBJ databases">
        <title>Draft genome of the bovine lungworm Dictyocaulus viviparus.</title>
        <authorList>
            <person name="Mitreva M."/>
        </authorList>
    </citation>
    <scope>NUCLEOTIDE SEQUENCE [LARGE SCALE GENOMIC DNA]</scope>
    <source>
        <strain evidence="10 11">HannoverDv2000</strain>
    </source>
</reference>
<dbReference type="InterPro" id="IPR033010">
    <property type="entry name" value="Cdc20/Fizzy"/>
</dbReference>
<dbReference type="PROSITE" id="PS50082">
    <property type="entry name" value="WD_REPEATS_2"/>
    <property type="match status" value="1"/>
</dbReference>
<evidence type="ECO:0000256" key="3">
    <source>
        <dbReference type="ARBA" id="ARBA00022618"/>
    </source>
</evidence>
<sequence>MSQTLRENGNKTPVGSMRDVFPKNPTSTSKKFSSNQSIFGLNGASKNQKGLRRRDVTPSRAFGGVNVCSGLGGDRYIAIKKSEQDLEFANYLMSQPSDSTFNTSNSAPSSPAKNYEQEQMKRMMRVKSAGNLTDACEEDRILCYKKNMAPIPAVGHLNQAKVLYSTCIQPSSTTKKSNRHIPQHPERVLDAPDFKDDYYMNVIDWSSCGVVAVALSCTLYLWNADSGEIQVLFELDESNEMNLITSVKWSLDGKFLAVGFKDGSLKLYDPQRVCPPNGRLELRTMKPSRQSRNGVLAWRGAVVSAGYQSGQIIHHDVRISQHVTGVWDGHQREVVGLHWSYNQTKLASGSGDNTVRLWDESRLGNSISESLYVLDEHVGSVRAVQFCNYKSSLLASGGGMQCKSIKLWNVNSGELLKSIQTGAAVNGIIFNSDYKEMMSAHACGKLVIWKHPTYAEIAKLPGKDKY</sequence>
<dbReference type="Pfam" id="PF24807">
    <property type="entry name" value="WD40_CDC20-Fz"/>
    <property type="match status" value="1"/>
</dbReference>
<evidence type="ECO:0000259" key="9">
    <source>
        <dbReference type="Pfam" id="PF24807"/>
    </source>
</evidence>
<dbReference type="GO" id="GO:0005680">
    <property type="term" value="C:anaphase-promoting complex"/>
    <property type="evidence" value="ECO:0007669"/>
    <property type="project" value="TreeGrafter"/>
</dbReference>
<dbReference type="SMART" id="SM00320">
    <property type="entry name" value="WD40"/>
    <property type="match status" value="5"/>
</dbReference>
<dbReference type="Proteomes" id="UP000053766">
    <property type="component" value="Unassembled WGS sequence"/>
</dbReference>
<evidence type="ECO:0000256" key="2">
    <source>
        <dbReference type="ARBA" id="ARBA00022574"/>
    </source>
</evidence>
<evidence type="ECO:0000313" key="11">
    <source>
        <dbReference type="Proteomes" id="UP000053766"/>
    </source>
</evidence>
<evidence type="ECO:0000256" key="7">
    <source>
        <dbReference type="PROSITE-ProRule" id="PRU00221"/>
    </source>
</evidence>
<keyword evidence="6" id="KW-0131">Cell cycle</keyword>
<organism evidence="10 11">
    <name type="scientific">Dictyocaulus viviparus</name>
    <name type="common">Bovine lungworm</name>
    <dbReference type="NCBI Taxonomy" id="29172"/>
    <lineage>
        <taxon>Eukaryota</taxon>
        <taxon>Metazoa</taxon>
        <taxon>Ecdysozoa</taxon>
        <taxon>Nematoda</taxon>
        <taxon>Chromadorea</taxon>
        <taxon>Rhabditida</taxon>
        <taxon>Rhabditina</taxon>
        <taxon>Rhabditomorpha</taxon>
        <taxon>Strongyloidea</taxon>
        <taxon>Metastrongylidae</taxon>
        <taxon>Dictyocaulus</taxon>
    </lineage>
</organism>
<evidence type="ECO:0000256" key="6">
    <source>
        <dbReference type="ARBA" id="ARBA00023306"/>
    </source>
</evidence>
<proteinExistence type="inferred from homology"/>
<feature type="repeat" description="WD" evidence="7">
    <location>
        <begin position="327"/>
        <end position="359"/>
    </location>
</feature>
<protein>
    <submittedName>
        <fullName evidence="10">WD domain, G-beta repeat protein</fullName>
    </submittedName>
</protein>
<dbReference type="GO" id="GO:0031145">
    <property type="term" value="P:anaphase-promoting complex-dependent catabolic process"/>
    <property type="evidence" value="ECO:0007669"/>
    <property type="project" value="TreeGrafter"/>
</dbReference>
<dbReference type="PROSITE" id="PS50294">
    <property type="entry name" value="WD_REPEATS_REGION"/>
    <property type="match status" value="1"/>
</dbReference>
<dbReference type="PANTHER" id="PTHR19918">
    <property type="entry name" value="CELL DIVISION CYCLE 20 CDC20 FIZZY -RELATED"/>
    <property type="match status" value="1"/>
</dbReference>
<dbReference type="EMBL" id="KN717562">
    <property type="protein sequence ID" value="KJH40199.1"/>
    <property type="molecule type" value="Genomic_DNA"/>
</dbReference>
<feature type="compositionally biased region" description="Polar residues" evidence="8">
    <location>
        <begin position="1"/>
        <end position="13"/>
    </location>
</feature>
<dbReference type="InterPro" id="IPR056150">
    <property type="entry name" value="WD40_CDC20-Fz"/>
</dbReference>
<dbReference type="InterPro" id="IPR011047">
    <property type="entry name" value="Quinoprotein_ADH-like_sf"/>
</dbReference>
<evidence type="ECO:0000256" key="5">
    <source>
        <dbReference type="ARBA" id="ARBA00022776"/>
    </source>
</evidence>
<keyword evidence="11" id="KW-1185">Reference proteome</keyword>
<name>A0A0D8X9B3_DICVI</name>
<evidence type="ECO:0000256" key="1">
    <source>
        <dbReference type="ARBA" id="ARBA00006445"/>
    </source>
</evidence>
<dbReference type="InterPro" id="IPR001680">
    <property type="entry name" value="WD40_rpt"/>
</dbReference>
<dbReference type="GO" id="GO:0010997">
    <property type="term" value="F:anaphase-promoting complex binding"/>
    <property type="evidence" value="ECO:0007669"/>
    <property type="project" value="InterPro"/>
</dbReference>
<keyword evidence="4" id="KW-0677">Repeat</keyword>
<dbReference type="GO" id="GO:1990757">
    <property type="term" value="F:ubiquitin ligase activator activity"/>
    <property type="evidence" value="ECO:0007669"/>
    <property type="project" value="TreeGrafter"/>
</dbReference>
<dbReference type="Gene3D" id="2.130.10.10">
    <property type="entry name" value="YVTN repeat-like/Quinoprotein amine dehydrogenase"/>
    <property type="match status" value="1"/>
</dbReference>
<feature type="region of interest" description="Disordered" evidence="8">
    <location>
        <begin position="1"/>
        <end position="55"/>
    </location>
</feature>
<keyword evidence="5" id="KW-0498">Mitosis</keyword>
<dbReference type="GO" id="GO:1905786">
    <property type="term" value="P:positive regulation of anaphase-promoting complex-dependent catabolic process"/>
    <property type="evidence" value="ECO:0007669"/>
    <property type="project" value="TreeGrafter"/>
</dbReference>
<evidence type="ECO:0000256" key="4">
    <source>
        <dbReference type="ARBA" id="ARBA00022737"/>
    </source>
</evidence>
<dbReference type="OrthoDB" id="10263272at2759"/>
<dbReference type="PANTHER" id="PTHR19918:SF8">
    <property type="entry name" value="FI02843P"/>
    <property type="match status" value="1"/>
</dbReference>